<comment type="similarity">
    <text evidence="1 4">Belongs to the GMC oxidoreductase family.</text>
</comment>
<dbReference type="InterPro" id="IPR036188">
    <property type="entry name" value="FAD/NAD-bd_sf"/>
</dbReference>
<feature type="chain" id="PRO_5035472077" evidence="5">
    <location>
        <begin position="17"/>
        <end position="640"/>
    </location>
</feature>
<dbReference type="Gene3D" id="3.30.560.10">
    <property type="entry name" value="Glucose Oxidase, domain 3"/>
    <property type="match status" value="1"/>
</dbReference>
<sequence>MNACLAVWLLFALVTARLPHASVLRRISELDEHYDFIIAGGGTAGLTVADRLSTALPEKRILVVEYGDIEYARGLFDPPDLVYPVPPDLPRPGWSFTSLPNPAMKNRTASLLAGKTVGGSSAINGQYFDRPARADFDAWEALSNPNGYVTQDTWDWDSVYPYFKKSVTFTPPEDSVKQQYGYTWELEAYGGTTPIHSSFPPFLWGDQIVARHTWEDMGIQENKDCADGNKAGICWIPASQHPITARRSHAGLGHYAEVLPRTNYHLLVRHQVIRVIYSSGPNIGPPLVEIRSLETNQFINLTAKTEVILSAGALHTPTILYRSGIGASFILSSFNISTLIDLPGVGANLQDHSSVWLSWNYTQPGNFSPTPNDMLDPVFAADAARGFDEIPARGPYTIANANTGLYMPLRNITSKYEEIVNAVITLANDTSELHAILPVDYDTNPTLLAGYLHQLLTFASSLLDPSYPTLESLFATGQSLRSILLHPLSRGTVRLNASNILEQPILNYHGGSNPIDFDLHIAHIRFLRGMWNTTTLRSYGAVEVLPGVNVQSDEEMLEYIKDTAAISLLHPCCTAAMMPRDLGGVVGTDLSVHGATGLRVVDISVLPVAVGSHTSSLAYALGERAADIILKKWRKEEASK</sequence>
<dbReference type="PANTHER" id="PTHR11552">
    <property type="entry name" value="GLUCOSE-METHANOL-CHOLINE GMC OXIDOREDUCTASE"/>
    <property type="match status" value="1"/>
</dbReference>
<dbReference type="InterPro" id="IPR012132">
    <property type="entry name" value="GMC_OxRdtase"/>
</dbReference>
<dbReference type="SUPFAM" id="SSF54373">
    <property type="entry name" value="FAD-linked reductases, C-terminal domain"/>
    <property type="match status" value="1"/>
</dbReference>
<keyword evidence="9" id="KW-1185">Reference proteome</keyword>
<feature type="signal peptide" evidence="5">
    <location>
        <begin position="1"/>
        <end position="16"/>
    </location>
</feature>
<evidence type="ECO:0000256" key="4">
    <source>
        <dbReference type="RuleBase" id="RU003968"/>
    </source>
</evidence>
<dbReference type="PROSITE" id="PS00623">
    <property type="entry name" value="GMC_OXRED_1"/>
    <property type="match status" value="1"/>
</dbReference>
<dbReference type="Proteomes" id="UP000813461">
    <property type="component" value="Unassembled WGS sequence"/>
</dbReference>
<feature type="domain" description="Glucose-methanol-choline oxidoreductase N-terminal" evidence="7">
    <location>
        <begin position="312"/>
        <end position="326"/>
    </location>
</feature>
<dbReference type="PANTHER" id="PTHR11552:SF115">
    <property type="entry name" value="DEHYDROGENASE XPTC-RELATED"/>
    <property type="match status" value="1"/>
</dbReference>
<keyword evidence="3 4" id="KW-0274">FAD</keyword>
<accession>A0A8K0W5T5</accession>
<feature type="domain" description="Glucose-methanol-choline oxidoreductase N-terminal" evidence="6">
    <location>
        <begin position="114"/>
        <end position="137"/>
    </location>
</feature>
<dbReference type="OrthoDB" id="269227at2759"/>
<dbReference type="InterPro" id="IPR007867">
    <property type="entry name" value="GMC_OxRtase_C"/>
</dbReference>
<dbReference type="GO" id="GO:0050660">
    <property type="term" value="F:flavin adenine dinucleotide binding"/>
    <property type="evidence" value="ECO:0007669"/>
    <property type="project" value="InterPro"/>
</dbReference>
<evidence type="ECO:0000313" key="9">
    <source>
        <dbReference type="Proteomes" id="UP000813461"/>
    </source>
</evidence>
<comment type="cofactor">
    <cofactor evidence="3">
        <name>FAD</name>
        <dbReference type="ChEBI" id="CHEBI:57692"/>
    </cofactor>
</comment>
<dbReference type="Pfam" id="PF00732">
    <property type="entry name" value="GMC_oxred_N"/>
    <property type="match status" value="1"/>
</dbReference>
<feature type="active site" description="Proton acceptor" evidence="2">
    <location>
        <position position="613"/>
    </location>
</feature>
<proteinExistence type="inferred from homology"/>
<feature type="active site" description="Proton donor" evidence="2">
    <location>
        <position position="570"/>
    </location>
</feature>
<dbReference type="SUPFAM" id="SSF51905">
    <property type="entry name" value="FAD/NAD(P)-binding domain"/>
    <property type="match status" value="1"/>
</dbReference>
<organism evidence="8 9">
    <name type="scientific">Paraphoma chrysanthemicola</name>
    <dbReference type="NCBI Taxonomy" id="798071"/>
    <lineage>
        <taxon>Eukaryota</taxon>
        <taxon>Fungi</taxon>
        <taxon>Dikarya</taxon>
        <taxon>Ascomycota</taxon>
        <taxon>Pezizomycotina</taxon>
        <taxon>Dothideomycetes</taxon>
        <taxon>Pleosporomycetidae</taxon>
        <taxon>Pleosporales</taxon>
        <taxon>Pleosporineae</taxon>
        <taxon>Phaeosphaeriaceae</taxon>
        <taxon>Paraphoma</taxon>
    </lineage>
</organism>
<evidence type="ECO:0000256" key="1">
    <source>
        <dbReference type="ARBA" id="ARBA00010790"/>
    </source>
</evidence>
<dbReference type="AlphaFoldDB" id="A0A8K0W5T5"/>
<gene>
    <name evidence="8" type="ORF">FB567DRAFT_586857</name>
</gene>
<evidence type="ECO:0000256" key="5">
    <source>
        <dbReference type="SAM" id="SignalP"/>
    </source>
</evidence>
<keyword evidence="4" id="KW-0285">Flavoprotein</keyword>
<dbReference type="GO" id="GO:0016614">
    <property type="term" value="F:oxidoreductase activity, acting on CH-OH group of donors"/>
    <property type="evidence" value="ECO:0007669"/>
    <property type="project" value="InterPro"/>
</dbReference>
<keyword evidence="5" id="KW-0732">Signal</keyword>
<dbReference type="Gene3D" id="3.50.50.60">
    <property type="entry name" value="FAD/NAD(P)-binding domain"/>
    <property type="match status" value="1"/>
</dbReference>
<evidence type="ECO:0000256" key="2">
    <source>
        <dbReference type="PIRSR" id="PIRSR000137-1"/>
    </source>
</evidence>
<reference evidence="8" key="1">
    <citation type="journal article" date="2021" name="Nat. Commun.">
        <title>Genetic determinants of endophytism in the Arabidopsis root mycobiome.</title>
        <authorList>
            <person name="Mesny F."/>
            <person name="Miyauchi S."/>
            <person name="Thiergart T."/>
            <person name="Pickel B."/>
            <person name="Atanasova L."/>
            <person name="Karlsson M."/>
            <person name="Huettel B."/>
            <person name="Barry K.W."/>
            <person name="Haridas S."/>
            <person name="Chen C."/>
            <person name="Bauer D."/>
            <person name="Andreopoulos W."/>
            <person name="Pangilinan J."/>
            <person name="LaButti K."/>
            <person name="Riley R."/>
            <person name="Lipzen A."/>
            <person name="Clum A."/>
            <person name="Drula E."/>
            <person name="Henrissat B."/>
            <person name="Kohler A."/>
            <person name="Grigoriev I.V."/>
            <person name="Martin F.M."/>
            <person name="Hacquard S."/>
        </authorList>
    </citation>
    <scope>NUCLEOTIDE SEQUENCE</scope>
    <source>
        <strain evidence="8">MPI-SDFR-AT-0120</strain>
    </source>
</reference>
<name>A0A8K0W5T5_9PLEO</name>
<dbReference type="GO" id="GO:0044550">
    <property type="term" value="P:secondary metabolite biosynthetic process"/>
    <property type="evidence" value="ECO:0007669"/>
    <property type="project" value="TreeGrafter"/>
</dbReference>
<evidence type="ECO:0000259" key="6">
    <source>
        <dbReference type="PROSITE" id="PS00623"/>
    </source>
</evidence>
<comment type="caution">
    <text evidence="8">The sequence shown here is derived from an EMBL/GenBank/DDBJ whole genome shotgun (WGS) entry which is preliminary data.</text>
</comment>
<evidence type="ECO:0000256" key="3">
    <source>
        <dbReference type="PIRSR" id="PIRSR000137-2"/>
    </source>
</evidence>
<dbReference type="InterPro" id="IPR000172">
    <property type="entry name" value="GMC_OxRdtase_N"/>
</dbReference>
<dbReference type="PROSITE" id="PS00624">
    <property type="entry name" value="GMC_OXRED_2"/>
    <property type="match status" value="1"/>
</dbReference>
<dbReference type="PIRSF" id="PIRSF000137">
    <property type="entry name" value="Alcohol_oxidase"/>
    <property type="match status" value="1"/>
</dbReference>
<protein>
    <submittedName>
        <fullName evidence="8">GMC oxidoreductase-like protein</fullName>
    </submittedName>
</protein>
<feature type="binding site" evidence="3">
    <location>
        <position position="272"/>
    </location>
    <ligand>
        <name>FAD</name>
        <dbReference type="ChEBI" id="CHEBI:57692"/>
    </ligand>
</feature>
<dbReference type="Pfam" id="PF05199">
    <property type="entry name" value="GMC_oxred_C"/>
    <property type="match status" value="1"/>
</dbReference>
<evidence type="ECO:0000259" key="7">
    <source>
        <dbReference type="PROSITE" id="PS00624"/>
    </source>
</evidence>
<evidence type="ECO:0000313" key="8">
    <source>
        <dbReference type="EMBL" id="KAH7095545.1"/>
    </source>
</evidence>
<dbReference type="EMBL" id="JAGMVJ010000001">
    <property type="protein sequence ID" value="KAH7095545.1"/>
    <property type="molecule type" value="Genomic_DNA"/>
</dbReference>